<keyword evidence="7" id="KW-1185">Reference proteome</keyword>
<feature type="coiled-coil region" evidence="2">
    <location>
        <begin position="546"/>
        <end position="573"/>
    </location>
</feature>
<dbReference type="PANTHER" id="PTHR32215">
    <property type="entry name" value="CILIA- AND FLAGELLA-ASSOCIATED PROTEIN 57"/>
    <property type="match status" value="1"/>
</dbReference>
<dbReference type="SMART" id="SM00320">
    <property type="entry name" value="WD40"/>
    <property type="match status" value="7"/>
</dbReference>
<protein>
    <submittedName>
        <fullName evidence="6">Cilia- and flagella-associated protein 57 (WD repeat-containing protein 65)</fullName>
    </submittedName>
</protein>
<keyword evidence="4" id="KW-1133">Transmembrane helix</keyword>
<evidence type="ECO:0000256" key="4">
    <source>
        <dbReference type="SAM" id="Phobius"/>
    </source>
</evidence>
<sequence length="1785" mass="200787">MAADFILDTVAICFAVFFMTAPLSQAIDVCGTPAKVRYVNPINLLCFYLNCMTQLAYGLFLPVPPVVPCNAYGVGVAIFSTSACWWFARKEQHAINWDRTAAIGTLLAVLLSATIFAFAALESAADVGVLGMLVGIIMYGAPLSSMKEVLKTKSSETLPVMQSFLGFLNSSCWFTVGVRTGKVPVWGPNVIGMMLSLLQLALILKYPAKTGGPEQQDFIPVLAEHSLADIARVVSADLAERLADGSESISDFMKRSSQDLSSFFSPNRGNEYISLDGEVFALETGLTVSDRPTWWSQDGLYFIYFAQEYQHWKVNGLRSVGGDGISSVRPGGRRAGCGFAHSGEAKGHNEVGALLEPQGWFEADDDEWVGVTLSLTTRRASSLRFIAEIARTQESAKVNETSTTEHALGRCMFCGLRFEQAILVFVPPKPGSEEDTGLIADWSAAESFELGDMDDKLLKETGCCAKAKSGARAKRVEVQRQQLRRRVDGAVKTMMEGYIATVDASKVGGENDRAVNSYAQCCYNAAMARASEELVKLAGELSVAAAASAKRRIGGLQEEQLKLEEKVQSLQDNSSAGAMEEREGTGPALSLVHRPDVKNNVHYAEETQIIYPAGTNAILWQADQKQQKIFQGHEDGQGLTCMAVNSTKRYLAVAEKCYEGAICTIFDLVTAKKRKTLSWPESDAPEFLCVAFSADSKYLITQTGRSPSAKHDWSLLYWVWDKQRCMASIKVSNPQNALIRECSFNPTDSSIVCVVGDGILKFMQLKDGFKTLPVAPPKLQSFMCHAWLHDDKMIVGCDNGDLLLFDNAGEFQCVLPTSPGEPRAATCVIPCSKGFIIGGDDGRIRIYEKSDEPKEIYRQAKLLQVEPNSGAAVRSLALSPSEELLGVTTSSAQLYQLSLLGQDLMKAEETPAFEPVLSHFHTGAILGLDVCIRKPLVVTCGIDKSARVWNYFEKTCVMCRWFNEEAYSIAFHPSGFHLIIGQSDKLRLMNLLMEDMKTYKDIAIKQCRECRFSNGGQYFAAVNTNATNAIQVYKTYTGEPIDTLKGHTNKVRSVAWTADDSMLVSTGADGAVYEYFVQAETGNPGRDGRRNAHDFVQKTSSFSCVIVHADQSSNFNTMYVVGNDQLLRKIYKGESSGTVKAGTTLGQIVLANSGKGLFAAVAEPDAPGRIRCYKFPLNGGDNSCEWTDFSAHAAPATRLRISADDFYLFSTAEDGTLFVFDVKRKDRNMSKRDKESALPLADEILVTRTFLDDKQGQLNEFERQVDELSNQQEFQLRHRDSFHKEEMVAMDEKYTAEIDEERQKYEVLREEKNDAEMEAEENIKGLLEHHAKQDQDLEQSFQEKMMEEVNKYQKLAAERDEIHRKWGEQHQRVIAEHQKKVNELQAKFQAEQKADMEAIERILNEKALAENVHAETMRQLELDTDREIEELKEDKETRLRAERDDKVRLRGQAGIHKRNGEELSKQMAQKEDERQRYQEEARKKDDKIAQLNKEREHNAKEIRQRDSTIGDKEGKIYELKKQNQELEKFKFVLDYKIRELKAQIDPKNDKIAEMKKEIQAMDSDLEDYHRKNTQLQVNIQQLTNKHKTLQDDIVSQRKKMTDCQTVIKRFKTDLHECVQFIQEPRLLKESVTALYKKYVPNGVKKQELDTDIQREYNRQRDYLEKSVDNLKRKLLKDSDVHRQDNTRVLQENVQLIIEINNLRREIDYLKRERQQQRLHVSKLKSNTTSKSSTGKPDVDIATLNREVESNRTQIDDLRRRVEEQMTLRQSAQSAVADAADAADAQ</sequence>
<proteinExistence type="predicted"/>
<dbReference type="Gene3D" id="1.20.1280.290">
    <property type="match status" value="1"/>
</dbReference>
<dbReference type="InterPro" id="IPR004316">
    <property type="entry name" value="SWEET_rpt"/>
</dbReference>
<dbReference type="Gene3D" id="2.130.10.10">
    <property type="entry name" value="YVTN repeat-like/Quinoprotein amine dehydrogenase"/>
    <property type="match status" value="2"/>
</dbReference>
<dbReference type="InterPro" id="IPR001680">
    <property type="entry name" value="WD40_rpt"/>
</dbReference>
<dbReference type="Pfam" id="PF00400">
    <property type="entry name" value="WD40"/>
    <property type="match status" value="3"/>
</dbReference>
<keyword evidence="6" id="KW-0969">Cilium</keyword>
<keyword evidence="6" id="KW-0282">Flagellum</keyword>
<dbReference type="Proteomes" id="UP001642464">
    <property type="component" value="Unassembled WGS sequence"/>
</dbReference>
<feature type="compositionally biased region" description="Low complexity" evidence="3">
    <location>
        <begin position="1723"/>
        <end position="1733"/>
    </location>
</feature>
<reference evidence="6 7" key="1">
    <citation type="submission" date="2024-02" db="EMBL/GenBank/DDBJ databases">
        <authorList>
            <person name="Chen Y."/>
            <person name="Shah S."/>
            <person name="Dougan E. K."/>
            <person name="Thang M."/>
            <person name="Chan C."/>
        </authorList>
    </citation>
    <scope>NUCLEOTIDE SEQUENCE [LARGE SCALE GENOMIC DNA]</scope>
</reference>
<evidence type="ECO:0000256" key="5">
    <source>
        <dbReference type="SAM" id="SignalP"/>
    </source>
</evidence>
<name>A0ABP0JZH5_9DINO</name>
<feature type="compositionally biased region" description="Basic and acidic residues" evidence="3">
    <location>
        <begin position="1458"/>
        <end position="1507"/>
    </location>
</feature>
<keyword evidence="2" id="KW-0175">Coiled coil</keyword>
<feature type="coiled-coil region" evidence="2">
    <location>
        <begin position="1537"/>
        <end position="1599"/>
    </location>
</feature>
<feature type="coiled-coil region" evidence="2">
    <location>
        <begin position="1251"/>
        <end position="1322"/>
    </location>
</feature>
<dbReference type="PROSITE" id="PS50294">
    <property type="entry name" value="WD_REPEATS_REGION"/>
    <property type="match status" value="1"/>
</dbReference>
<evidence type="ECO:0000256" key="1">
    <source>
        <dbReference type="PROSITE-ProRule" id="PRU00221"/>
    </source>
</evidence>
<dbReference type="EMBL" id="CAXAMM010009258">
    <property type="protein sequence ID" value="CAK9019870.1"/>
    <property type="molecule type" value="Genomic_DNA"/>
</dbReference>
<keyword evidence="4" id="KW-0812">Transmembrane</keyword>
<evidence type="ECO:0000313" key="6">
    <source>
        <dbReference type="EMBL" id="CAK9019870.1"/>
    </source>
</evidence>
<feature type="transmembrane region" description="Helical" evidence="4">
    <location>
        <begin position="70"/>
        <end position="88"/>
    </location>
</feature>
<accession>A0ABP0JZH5</accession>
<dbReference type="PANTHER" id="PTHR32215:SF0">
    <property type="entry name" value="CILIA- AND FLAGELLA-ASSOCIATED PROTEIN 57"/>
    <property type="match status" value="1"/>
</dbReference>
<feature type="region of interest" description="Disordered" evidence="3">
    <location>
        <begin position="1719"/>
        <end position="1738"/>
    </location>
</feature>
<feature type="transmembrane region" description="Helical" evidence="4">
    <location>
        <begin position="190"/>
        <end position="208"/>
    </location>
</feature>
<evidence type="ECO:0000313" key="7">
    <source>
        <dbReference type="Proteomes" id="UP001642464"/>
    </source>
</evidence>
<feature type="repeat" description="WD" evidence="1">
    <location>
        <begin position="1044"/>
        <end position="1075"/>
    </location>
</feature>
<dbReference type="InterPro" id="IPR036322">
    <property type="entry name" value="WD40_repeat_dom_sf"/>
</dbReference>
<feature type="region of interest" description="Disordered" evidence="3">
    <location>
        <begin position="1455"/>
        <end position="1507"/>
    </location>
</feature>
<keyword evidence="1" id="KW-0853">WD repeat</keyword>
<dbReference type="InterPro" id="IPR052993">
    <property type="entry name" value="CFA-57"/>
</dbReference>
<feature type="region of interest" description="Disordered" evidence="3">
    <location>
        <begin position="1765"/>
        <end position="1785"/>
    </location>
</feature>
<gene>
    <name evidence="6" type="ORF">SCF082_LOCUS14697</name>
</gene>
<keyword evidence="5" id="KW-0732">Signal</keyword>
<dbReference type="InterPro" id="IPR015943">
    <property type="entry name" value="WD40/YVTN_repeat-like_dom_sf"/>
</dbReference>
<feature type="transmembrane region" description="Helical" evidence="4">
    <location>
        <begin position="42"/>
        <end position="63"/>
    </location>
</feature>
<keyword evidence="4" id="KW-0472">Membrane</keyword>
<feature type="transmembrane region" description="Helical" evidence="4">
    <location>
        <begin position="127"/>
        <end position="146"/>
    </location>
</feature>
<keyword evidence="6" id="KW-0966">Cell projection</keyword>
<feature type="transmembrane region" description="Helical" evidence="4">
    <location>
        <begin position="100"/>
        <end position="120"/>
    </location>
</feature>
<organism evidence="6 7">
    <name type="scientific">Durusdinium trenchii</name>
    <dbReference type="NCBI Taxonomy" id="1381693"/>
    <lineage>
        <taxon>Eukaryota</taxon>
        <taxon>Sar</taxon>
        <taxon>Alveolata</taxon>
        <taxon>Dinophyceae</taxon>
        <taxon>Suessiales</taxon>
        <taxon>Symbiodiniaceae</taxon>
        <taxon>Durusdinium</taxon>
    </lineage>
</organism>
<feature type="compositionally biased region" description="Low complexity" evidence="3">
    <location>
        <begin position="1769"/>
        <end position="1785"/>
    </location>
</feature>
<feature type="signal peptide" evidence="5">
    <location>
        <begin position="1"/>
        <end position="26"/>
    </location>
</feature>
<evidence type="ECO:0000256" key="2">
    <source>
        <dbReference type="SAM" id="Coils"/>
    </source>
</evidence>
<comment type="caution">
    <text evidence="6">The sequence shown here is derived from an EMBL/GenBank/DDBJ whole genome shotgun (WGS) entry which is preliminary data.</text>
</comment>
<dbReference type="SUPFAM" id="SSF50978">
    <property type="entry name" value="WD40 repeat-like"/>
    <property type="match status" value="3"/>
</dbReference>
<feature type="chain" id="PRO_5046453430" evidence="5">
    <location>
        <begin position="27"/>
        <end position="1785"/>
    </location>
</feature>
<dbReference type="Pfam" id="PF03083">
    <property type="entry name" value="MtN3_slv"/>
    <property type="match status" value="1"/>
</dbReference>
<evidence type="ECO:0000256" key="3">
    <source>
        <dbReference type="SAM" id="MobiDB-lite"/>
    </source>
</evidence>
<feature type="repeat" description="WD" evidence="1">
    <location>
        <begin position="1189"/>
        <end position="1230"/>
    </location>
</feature>
<dbReference type="PROSITE" id="PS50082">
    <property type="entry name" value="WD_REPEATS_2"/>
    <property type="match status" value="2"/>
</dbReference>